<feature type="domain" description="HAMP" evidence="7">
    <location>
        <begin position="218"/>
        <end position="271"/>
    </location>
</feature>
<comment type="caution">
    <text evidence="8">The sequence shown here is derived from an EMBL/GenBank/DDBJ whole genome shotgun (WGS) entry which is preliminary data.</text>
</comment>
<comment type="similarity">
    <text evidence="2">Belongs to the methyl-accepting chemotaxis (MCP) protein family.</text>
</comment>
<dbReference type="AlphaFoldDB" id="A0A2T4YX56"/>
<dbReference type="GO" id="GO:0004888">
    <property type="term" value="F:transmembrane signaling receptor activity"/>
    <property type="evidence" value="ECO:0007669"/>
    <property type="project" value="InterPro"/>
</dbReference>
<dbReference type="GO" id="GO:0007165">
    <property type="term" value="P:signal transduction"/>
    <property type="evidence" value="ECO:0007669"/>
    <property type="project" value="UniProtKB-KW"/>
</dbReference>
<dbReference type="Pfam" id="PF00672">
    <property type="entry name" value="HAMP"/>
    <property type="match status" value="1"/>
</dbReference>
<keyword evidence="1 3" id="KW-0807">Transducer</keyword>
<keyword evidence="5" id="KW-0472">Membrane</keyword>
<evidence type="ECO:0000259" key="6">
    <source>
        <dbReference type="PROSITE" id="PS50111"/>
    </source>
</evidence>
<dbReference type="PROSITE" id="PS50885">
    <property type="entry name" value="HAMP"/>
    <property type="match status" value="1"/>
</dbReference>
<keyword evidence="4" id="KW-0175">Coiled coil</keyword>
<dbReference type="PRINTS" id="PR00260">
    <property type="entry name" value="CHEMTRNSDUCR"/>
</dbReference>
<sequence length="568" mass="59966">MNILSRVKILHKILALIAILATVSAIITYVGSTSLRSLSDATDVMERSANQALFASRMNRLVALLNRNEYAIAADPRPENVARLKQQIATEQRELSELRQRLGRDLPAEYQAQLAKVDDAIKAYNVELDDTFVQAAKVRRFEVSADLENLHKSVESSRVVAEQLATAVRSLSDTLERNVVTVSAAATLEYKASAFLMQLVAGIGISVGLILGVMIGQFGIAGPIRQIVATLQQLATGNYDIAVEGAERRDEVGDVARAAEIFRENGLEKLRLQEEQAASEKRAHEEKRRAMNDLADRFDRAVGGIVGAVSASATELEAAAQTLTSTAEETSIQSSSVASASEQMANNVQTVASATEEMSISAREIATQVTRSTEIADKAVSEASDTAHKMQELSQSTQSIGAIVNLIEAIAGQTNLLALNATIEAARAGEAGKGFAVVAAEVKQLAEQTSKATAQIGAQISQIQSATGAAAVSIDGISETIRQMSAISTSIAAAMEEQTSATAEISRNVQQASAGTAEVSSNIDGVNQAASSTGAAAAQVLSSAGELSRNAERLRQELEGFLANVRAA</sequence>
<dbReference type="InterPro" id="IPR004089">
    <property type="entry name" value="MCPsignal_dom"/>
</dbReference>
<dbReference type="EMBL" id="PZZL01000016">
    <property type="protein sequence ID" value="PTM49898.1"/>
    <property type="molecule type" value="Genomic_DNA"/>
</dbReference>
<evidence type="ECO:0000256" key="2">
    <source>
        <dbReference type="ARBA" id="ARBA00029447"/>
    </source>
</evidence>
<evidence type="ECO:0000259" key="7">
    <source>
        <dbReference type="PROSITE" id="PS50885"/>
    </source>
</evidence>
<dbReference type="Gene3D" id="6.10.340.10">
    <property type="match status" value="1"/>
</dbReference>
<dbReference type="InterPro" id="IPR003660">
    <property type="entry name" value="HAMP_dom"/>
</dbReference>
<evidence type="ECO:0000256" key="1">
    <source>
        <dbReference type="ARBA" id="ARBA00023224"/>
    </source>
</evidence>
<dbReference type="SUPFAM" id="SSF58104">
    <property type="entry name" value="Methyl-accepting chemotaxis protein (MCP) signaling domain"/>
    <property type="match status" value="1"/>
</dbReference>
<protein>
    <submittedName>
        <fullName evidence="8">Methyl-accepting chemotaxis protein</fullName>
    </submittedName>
</protein>
<gene>
    <name evidence="8" type="ORF">C8P69_11612</name>
</gene>
<organism evidence="8 9">
    <name type="scientific">Phreatobacter oligotrophus</name>
    <dbReference type="NCBI Taxonomy" id="1122261"/>
    <lineage>
        <taxon>Bacteria</taxon>
        <taxon>Pseudomonadati</taxon>
        <taxon>Pseudomonadota</taxon>
        <taxon>Alphaproteobacteria</taxon>
        <taxon>Hyphomicrobiales</taxon>
        <taxon>Phreatobacteraceae</taxon>
        <taxon>Phreatobacter</taxon>
    </lineage>
</organism>
<dbReference type="PROSITE" id="PS50111">
    <property type="entry name" value="CHEMOTAXIS_TRANSDUC_2"/>
    <property type="match status" value="1"/>
</dbReference>
<reference evidence="8 9" key="1">
    <citation type="submission" date="2018-04" db="EMBL/GenBank/DDBJ databases">
        <title>Genomic Encyclopedia of Archaeal and Bacterial Type Strains, Phase II (KMG-II): from individual species to whole genera.</title>
        <authorList>
            <person name="Goeker M."/>
        </authorList>
    </citation>
    <scope>NUCLEOTIDE SEQUENCE [LARGE SCALE GENOMIC DNA]</scope>
    <source>
        <strain evidence="8 9">DSM 25521</strain>
    </source>
</reference>
<name>A0A2T4YX56_9HYPH</name>
<evidence type="ECO:0000256" key="5">
    <source>
        <dbReference type="SAM" id="Phobius"/>
    </source>
</evidence>
<feature type="transmembrane region" description="Helical" evidence="5">
    <location>
        <begin position="195"/>
        <end position="216"/>
    </location>
</feature>
<keyword evidence="5" id="KW-0812">Transmembrane</keyword>
<dbReference type="SMART" id="SM00283">
    <property type="entry name" value="MA"/>
    <property type="match status" value="1"/>
</dbReference>
<dbReference type="PANTHER" id="PTHR32089:SF112">
    <property type="entry name" value="LYSOZYME-LIKE PROTEIN-RELATED"/>
    <property type="match status" value="1"/>
</dbReference>
<dbReference type="Proteomes" id="UP000241808">
    <property type="component" value="Unassembled WGS sequence"/>
</dbReference>
<dbReference type="RefSeq" id="WP_108179428.1">
    <property type="nucleotide sequence ID" value="NZ_PZZL01000016.1"/>
</dbReference>
<feature type="coiled-coil region" evidence="4">
    <location>
        <begin position="537"/>
        <end position="564"/>
    </location>
</feature>
<evidence type="ECO:0000256" key="4">
    <source>
        <dbReference type="SAM" id="Coils"/>
    </source>
</evidence>
<dbReference type="GO" id="GO:0016020">
    <property type="term" value="C:membrane"/>
    <property type="evidence" value="ECO:0007669"/>
    <property type="project" value="InterPro"/>
</dbReference>
<evidence type="ECO:0000313" key="9">
    <source>
        <dbReference type="Proteomes" id="UP000241808"/>
    </source>
</evidence>
<evidence type="ECO:0000313" key="8">
    <source>
        <dbReference type="EMBL" id="PTM49898.1"/>
    </source>
</evidence>
<dbReference type="InterPro" id="IPR004090">
    <property type="entry name" value="Chemotax_Me-accpt_rcpt"/>
</dbReference>
<dbReference type="PANTHER" id="PTHR32089">
    <property type="entry name" value="METHYL-ACCEPTING CHEMOTAXIS PROTEIN MCPB"/>
    <property type="match status" value="1"/>
</dbReference>
<accession>A0A2T4YX56</accession>
<keyword evidence="9" id="KW-1185">Reference proteome</keyword>
<feature type="domain" description="Methyl-accepting transducer" evidence="6">
    <location>
        <begin position="312"/>
        <end position="548"/>
    </location>
</feature>
<dbReference type="Gene3D" id="1.10.287.950">
    <property type="entry name" value="Methyl-accepting chemotaxis protein"/>
    <property type="match status" value="1"/>
</dbReference>
<evidence type="ECO:0000256" key="3">
    <source>
        <dbReference type="PROSITE-ProRule" id="PRU00284"/>
    </source>
</evidence>
<dbReference type="GO" id="GO:0006935">
    <property type="term" value="P:chemotaxis"/>
    <property type="evidence" value="ECO:0007669"/>
    <property type="project" value="InterPro"/>
</dbReference>
<proteinExistence type="inferred from homology"/>
<dbReference type="Pfam" id="PF00015">
    <property type="entry name" value="MCPsignal"/>
    <property type="match status" value="1"/>
</dbReference>
<dbReference type="OrthoDB" id="369026at2"/>
<keyword evidence="5" id="KW-1133">Transmembrane helix</keyword>
<dbReference type="CDD" id="cd06225">
    <property type="entry name" value="HAMP"/>
    <property type="match status" value="1"/>
</dbReference>